<reference evidence="9 10" key="2">
    <citation type="submission" date="2019-08" db="EMBL/GenBank/DDBJ databases">
        <authorList>
            <person name="Henke P."/>
        </authorList>
    </citation>
    <scope>NUCLEOTIDE SEQUENCE [LARGE SCALE GENOMIC DNA]</scope>
    <source>
        <strain evidence="9">Phe10_nw2017</strain>
    </source>
</reference>
<keyword evidence="3" id="KW-0479">Metal-binding</keyword>
<keyword evidence="8" id="KW-1133">Transmembrane helix</keyword>
<dbReference type="GO" id="GO:0046872">
    <property type="term" value="F:metal ion binding"/>
    <property type="evidence" value="ECO:0007669"/>
    <property type="project" value="UniProtKB-KW"/>
</dbReference>
<name>A0A5C6M3Q1_9PLAN</name>
<comment type="similarity">
    <text evidence="2">Belongs to the cation transport ATPase (P-type) (TC 3.A.3) family. Type IB subfamily.</text>
</comment>
<keyword evidence="5" id="KW-0067">ATP-binding</keyword>
<evidence type="ECO:0000256" key="2">
    <source>
        <dbReference type="ARBA" id="ARBA00006024"/>
    </source>
</evidence>
<reference evidence="9 10" key="1">
    <citation type="submission" date="2019-08" db="EMBL/GenBank/DDBJ databases">
        <title>100 year-old enigma solved: identification of Planctomyces bekefii, the type genus and species of the phylum Planctomycetes.</title>
        <authorList>
            <person name="Svetlana D.N."/>
            <person name="Overmann J."/>
        </authorList>
    </citation>
    <scope>NUCLEOTIDE SEQUENCE [LARGE SCALE GENOMIC DNA]</scope>
    <source>
        <strain evidence="9">Phe10_nw2017</strain>
    </source>
</reference>
<protein>
    <recommendedName>
        <fullName evidence="11">Heavy metal translocating P-type ATPase</fullName>
    </recommendedName>
</protein>
<dbReference type="PANTHER" id="PTHR43079:SF1">
    <property type="entry name" value="CADMIUM_ZINC-TRANSPORTING ATPASE HMA1, CHLOROPLASTIC-RELATED"/>
    <property type="match status" value="1"/>
</dbReference>
<gene>
    <name evidence="9" type="ORF">E3A20_20470</name>
</gene>
<keyword evidence="6" id="KW-0460">Magnesium</keyword>
<evidence type="ECO:0008006" key="11">
    <source>
        <dbReference type="Google" id="ProtNLM"/>
    </source>
</evidence>
<comment type="caution">
    <text evidence="9">The sequence shown here is derived from an EMBL/GenBank/DDBJ whole genome shotgun (WGS) entry which is preliminary data.</text>
</comment>
<accession>A0A5C6M3Q1</accession>
<evidence type="ECO:0000256" key="3">
    <source>
        <dbReference type="ARBA" id="ARBA00022723"/>
    </source>
</evidence>
<feature type="transmembrane region" description="Helical" evidence="8">
    <location>
        <begin position="7"/>
        <end position="29"/>
    </location>
</feature>
<dbReference type="PANTHER" id="PTHR43079">
    <property type="entry name" value="PROBABLE CADMIUM/ZINC-TRANSPORTING ATPASE HMA1"/>
    <property type="match status" value="1"/>
</dbReference>
<keyword evidence="4" id="KW-0547">Nucleotide-binding</keyword>
<evidence type="ECO:0000256" key="1">
    <source>
        <dbReference type="ARBA" id="ARBA00004141"/>
    </source>
</evidence>
<evidence type="ECO:0000256" key="6">
    <source>
        <dbReference type="ARBA" id="ARBA00022842"/>
    </source>
</evidence>
<evidence type="ECO:0000313" key="10">
    <source>
        <dbReference type="Proteomes" id="UP000321083"/>
    </source>
</evidence>
<evidence type="ECO:0000256" key="4">
    <source>
        <dbReference type="ARBA" id="ARBA00022741"/>
    </source>
</evidence>
<dbReference type="GO" id="GO:0005524">
    <property type="term" value="F:ATP binding"/>
    <property type="evidence" value="ECO:0007669"/>
    <property type="project" value="UniProtKB-KW"/>
</dbReference>
<evidence type="ECO:0000256" key="5">
    <source>
        <dbReference type="ARBA" id="ARBA00022840"/>
    </source>
</evidence>
<comment type="subcellular location">
    <subcellularLocation>
        <location evidence="1">Membrane</location>
        <topology evidence="1">Multi-pass membrane protein</topology>
    </subcellularLocation>
</comment>
<dbReference type="AlphaFoldDB" id="A0A5C6M3Q1"/>
<dbReference type="Proteomes" id="UP000321083">
    <property type="component" value="Unassembled WGS sequence"/>
</dbReference>
<organism evidence="9 10">
    <name type="scientific">Planctomyces bekefii</name>
    <dbReference type="NCBI Taxonomy" id="1653850"/>
    <lineage>
        <taxon>Bacteria</taxon>
        <taxon>Pseudomonadati</taxon>
        <taxon>Planctomycetota</taxon>
        <taxon>Planctomycetia</taxon>
        <taxon>Planctomycetales</taxon>
        <taxon>Planctomycetaceae</taxon>
        <taxon>Planctomyces</taxon>
    </lineage>
</organism>
<dbReference type="EMBL" id="SRHE01000491">
    <property type="protein sequence ID" value="TWW08823.1"/>
    <property type="molecule type" value="Genomic_DNA"/>
</dbReference>
<keyword evidence="7" id="KW-1278">Translocase</keyword>
<proteinExistence type="inferred from homology"/>
<keyword evidence="8" id="KW-0472">Membrane</keyword>
<evidence type="ECO:0000256" key="7">
    <source>
        <dbReference type="ARBA" id="ARBA00022967"/>
    </source>
</evidence>
<sequence>RRVRQNMIFAFAMIAALVIATFFQLPLWLGVLGHEGSTVLVVLNGLRILWEPLPDFSAGNAASR</sequence>
<evidence type="ECO:0000256" key="8">
    <source>
        <dbReference type="SAM" id="Phobius"/>
    </source>
</evidence>
<dbReference type="GO" id="GO:0016020">
    <property type="term" value="C:membrane"/>
    <property type="evidence" value="ECO:0007669"/>
    <property type="project" value="UniProtKB-SubCell"/>
</dbReference>
<keyword evidence="10" id="KW-1185">Reference proteome</keyword>
<evidence type="ECO:0000313" key="9">
    <source>
        <dbReference type="EMBL" id="TWW08823.1"/>
    </source>
</evidence>
<dbReference type="InterPro" id="IPR051949">
    <property type="entry name" value="Cation_Transport_ATPase"/>
</dbReference>
<keyword evidence="8" id="KW-0812">Transmembrane</keyword>
<feature type="non-terminal residue" evidence="9">
    <location>
        <position position="1"/>
    </location>
</feature>